<reference evidence="1" key="1">
    <citation type="submission" date="2018-02" db="EMBL/GenBank/DDBJ databases">
        <title>Rhizophora mucronata_Transcriptome.</title>
        <authorList>
            <person name="Meera S.P."/>
            <person name="Sreeshan A."/>
            <person name="Augustine A."/>
        </authorList>
    </citation>
    <scope>NUCLEOTIDE SEQUENCE</scope>
    <source>
        <tissue evidence="1">Leaf</tissue>
    </source>
</reference>
<accession>A0A2P2QKG7</accession>
<sequence length="20" mass="2448">MYSNRSLSRVLDKRPTLTYF</sequence>
<proteinExistence type="predicted"/>
<dbReference type="AlphaFoldDB" id="A0A2P2QKG7"/>
<evidence type="ECO:0000313" key="1">
    <source>
        <dbReference type="EMBL" id="MBX67486.1"/>
    </source>
</evidence>
<organism evidence="1">
    <name type="scientific">Rhizophora mucronata</name>
    <name type="common">Asiatic mangrove</name>
    <dbReference type="NCBI Taxonomy" id="61149"/>
    <lineage>
        <taxon>Eukaryota</taxon>
        <taxon>Viridiplantae</taxon>
        <taxon>Streptophyta</taxon>
        <taxon>Embryophyta</taxon>
        <taxon>Tracheophyta</taxon>
        <taxon>Spermatophyta</taxon>
        <taxon>Magnoliopsida</taxon>
        <taxon>eudicotyledons</taxon>
        <taxon>Gunneridae</taxon>
        <taxon>Pentapetalae</taxon>
        <taxon>rosids</taxon>
        <taxon>fabids</taxon>
        <taxon>Malpighiales</taxon>
        <taxon>Rhizophoraceae</taxon>
        <taxon>Rhizophora</taxon>
    </lineage>
</organism>
<protein>
    <submittedName>
        <fullName evidence="1">Uncharacterized protein</fullName>
    </submittedName>
</protein>
<name>A0A2P2QKG7_RHIMU</name>
<dbReference type="EMBL" id="GGEC01087002">
    <property type="protein sequence ID" value="MBX67486.1"/>
    <property type="molecule type" value="Transcribed_RNA"/>
</dbReference>